<reference evidence="1" key="1">
    <citation type="submission" date="2018-02" db="EMBL/GenBank/DDBJ databases">
        <title>Rhizophora mucronata_Transcriptome.</title>
        <authorList>
            <person name="Meera S.P."/>
            <person name="Sreeshan A."/>
            <person name="Augustine A."/>
        </authorList>
    </citation>
    <scope>NUCLEOTIDE SEQUENCE</scope>
    <source>
        <tissue evidence="1">Leaf</tissue>
    </source>
</reference>
<dbReference type="PANTHER" id="PTHR47869">
    <property type="entry name" value="OS03G0410700 PROTEIN"/>
    <property type="match status" value="1"/>
</dbReference>
<organism evidence="1">
    <name type="scientific">Rhizophora mucronata</name>
    <name type="common">Asiatic mangrove</name>
    <dbReference type="NCBI Taxonomy" id="61149"/>
    <lineage>
        <taxon>Eukaryota</taxon>
        <taxon>Viridiplantae</taxon>
        <taxon>Streptophyta</taxon>
        <taxon>Embryophyta</taxon>
        <taxon>Tracheophyta</taxon>
        <taxon>Spermatophyta</taxon>
        <taxon>Magnoliopsida</taxon>
        <taxon>eudicotyledons</taxon>
        <taxon>Gunneridae</taxon>
        <taxon>Pentapetalae</taxon>
        <taxon>rosids</taxon>
        <taxon>fabids</taxon>
        <taxon>Malpighiales</taxon>
        <taxon>Rhizophoraceae</taxon>
        <taxon>Rhizophora</taxon>
    </lineage>
</organism>
<dbReference type="Gene3D" id="3.40.50.720">
    <property type="entry name" value="NAD(P)-binding Rossmann-like Domain"/>
    <property type="match status" value="1"/>
</dbReference>
<proteinExistence type="predicted"/>
<dbReference type="EMBL" id="GGEC01033335">
    <property type="protein sequence ID" value="MBX13819.1"/>
    <property type="molecule type" value="Transcribed_RNA"/>
</dbReference>
<dbReference type="GO" id="GO:0009507">
    <property type="term" value="C:chloroplast"/>
    <property type="evidence" value="ECO:0007669"/>
    <property type="project" value="TreeGrafter"/>
</dbReference>
<dbReference type="InterPro" id="IPR036291">
    <property type="entry name" value="NAD(P)-bd_dom_sf"/>
</dbReference>
<protein>
    <submittedName>
        <fullName evidence="1">Uncharacterized protein At2g37660ic</fullName>
    </submittedName>
</protein>
<accession>A0A2P2L770</accession>
<sequence>MVILSLIVKGARIKALVKSKRTAIEAFGTYVEAMTGESSSESFLKKALRGVRSIICLNEGFLSNVGSLKGAKHVIILSQLSVYEGSSGIQALMTSNARKLAEQDESVLIASGIPHTIIRVGTLKNTPGSSQGFSFQKVL</sequence>
<dbReference type="SUPFAM" id="SSF51735">
    <property type="entry name" value="NAD(P)-binding Rossmann-fold domains"/>
    <property type="match status" value="1"/>
</dbReference>
<evidence type="ECO:0000313" key="1">
    <source>
        <dbReference type="EMBL" id="MBX13819.1"/>
    </source>
</evidence>
<name>A0A2P2L770_RHIMU</name>
<dbReference type="PANTHER" id="PTHR47869:SF2">
    <property type="entry name" value="OS03G0410700 PROTEIN"/>
    <property type="match status" value="1"/>
</dbReference>
<dbReference type="AlphaFoldDB" id="A0A2P2L770"/>